<evidence type="ECO:0000259" key="2">
    <source>
        <dbReference type="PROSITE" id="PS50222"/>
    </source>
</evidence>
<evidence type="ECO:0000313" key="8">
    <source>
        <dbReference type="EMBL" id="CAF4330662.1"/>
    </source>
</evidence>
<proteinExistence type="predicted"/>
<dbReference type="Proteomes" id="UP000663825">
    <property type="component" value="Unassembled WGS sequence"/>
</dbReference>
<dbReference type="Proteomes" id="UP000663851">
    <property type="component" value="Unassembled WGS sequence"/>
</dbReference>
<dbReference type="EMBL" id="CAJOBO010000453">
    <property type="protein sequence ID" value="CAF4225284.1"/>
    <property type="molecule type" value="Genomic_DNA"/>
</dbReference>
<keyword evidence="1" id="KW-0106">Calcium</keyword>
<dbReference type="Pfam" id="PF13202">
    <property type="entry name" value="EF-hand_5"/>
    <property type="match status" value="2"/>
</dbReference>
<dbReference type="EMBL" id="CAJOBQ010000334">
    <property type="protein sequence ID" value="CAF4330662.1"/>
    <property type="molecule type" value="Genomic_DNA"/>
</dbReference>
<dbReference type="PROSITE" id="PS00018">
    <property type="entry name" value="EF_HAND_1"/>
    <property type="match status" value="2"/>
</dbReference>
<evidence type="ECO:0000313" key="9">
    <source>
        <dbReference type="Proteomes" id="UP000663862"/>
    </source>
</evidence>
<reference evidence="8" key="1">
    <citation type="submission" date="2021-02" db="EMBL/GenBank/DDBJ databases">
        <authorList>
            <person name="Nowell W R."/>
        </authorList>
    </citation>
    <scope>NUCLEOTIDE SEQUENCE</scope>
</reference>
<feature type="domain" description="EF-hand" evidence="2">
    <location>
        <begin position="422"/>
        <end position="452"/>
    </location>
</feature>
<dbReference type="InterPro" id="IPR011992">
    <property type="entry name" value="EF-hand-dom_pair"/>
</dbReference>
<evidence type="ECO:0000313" key="3">
    <source>
        <dbReference type="EMBL" id="CAF2981074.1"/>
    </source>
</evidence>
<evidence type="ECO:0000313" key="4">
    <source>
        <dbReference type="EMBL" id="CAF3168582.1"/>
    </source>
</evidence>
<dbReference type="Proteomes" id="UP000663872">
    <property type="component" value="Unassembled WGS sequence"/>
</dbReference>
<dbReference type="InterPro" id="IPR018247">
    <property type="entry name" value="EF_Hand_1_Ca_BS"/>
</dbReference>
<feature type="domain" description="EF-hand" evidence="2">
    <location>
        <begin position="1"/>
        <end position="34"/>
    </location>
</feature>
<organism evidence="8 9">
    <name type="scientific">Rotaria socialis</name>
    <dbReference type="NCBI Taxonomy" id="392032"/>
    <lineage>
        <taxon>Eukaryota</taxon>
        <taxon>Metazoa</taxon>
        <taxon>Spiralia</taxon>
        <taxon>Gnathifera</taxon>
        <taxon>Rotifera</taxon>
        <taxon>Eurotatoria</taxon>
        <taxon>Bdelloidea</taxon>
        <taxon>Philodinida</taxon>
        <taxon>Philodinidae</taxon>
        <taxon>Rotaria</taxon>
    </lineage>
</organism>
<dbReference type="Proteomes" id="UP000663862">
    <property type="component" value="Unassembled WGS sequence"/>
</dbReference>
<evidence type="ECO:0000256" key="1">
    <source>
        <dbReference type="ARBA" id="ARBA00022837"/>
    </source>
</evidence>
<dbReference type="PROSITE" id="PS50222">
    <property type="entry name" value="EF_HAND_2"/>
    <property type="match status" value="2"/>
</dbReference>
<dbReference type="EMBL" id="CAJNYU010000278">
    <property type="protein sequence ID" value="CAF3345446.1"/>
    <property type="molecule type" value="Genomic_DNA"/>
</dbReference>
<gene>
    <name evidence="6" type="ORF">FME351_LOCUS3991</name>
    <name evidence="5" type="ORF">GRG538_LOCUS990</name>
    <name evidence="7" type="ORF">HFQ381_LOCUS8890</name>
    <name evidence="4" type="ORF">LUA448_LOCUS279</name>
    <name evidence="3" type="ORF">TIS948_LOCUS455</name>
    <name evidence="8" type="ORF">TSG867_LOCUS8191</name>
</gene>
<dbReference type="Proteomes" id="UP000663833">
    <property type="component" value="Unassembled WGS sequence"/>
</dbReference>
<comment type="caution">
    <text evidence="8">The sequence shown here is derived from an EMBL/GenBank/DDBJ whole genome shotgun (WGS) entry which is preliminary data.</text>
</comment>
<dbReference type="SUPFAM" id="SSF47473">
    <property type="entry name" value="EF-hand"/>
    <property type="match status" value="1"/>
</dbReference>
<dbReference type="SMART" id="SM00054">
    <property type="entry name" value="EFh"/>
    <property type="match status" value="2"/>
</dbReference>
<protein>
    <recommendedName>
        <fullName evidence="2">EF-hand domain-containing protein</fullName>
    </recommendedName>
</protein>
<evidence type="ECO:0000313" key="5">
    <source>
        <dbReference type="EMBL" id="CAF3305583.1"/>
    </source>
</evidence>
<evidence type="ECO:0000313" key="6">
    <source>
        <dbReference type="EMBL" id="CAF3345446.1"/>
    </source>
</evidence>
<dbReference type="Proteomes" id="UP000663869">
    <property type="component" value="Unassembled WGS sequence"/>
</dbReference>
<dbReference type="AlphaFoldDB" id="A0A820JWS3"/>
<dbReference type="OrthoDB" id="10067099at2759"/>
<evidence type="ECO:0000313" key="7">
    <source>
        <dbReference type="EMBL" id="CAF4225284.1"/>
    </source>
</evidence>
<dbReference type="InterPro" id="IPR002048">
    <property type="entry name" value="EF_hand_dom"/>
</dbReference>
<dbReference type="EMBL" id="CAJNYT010000027">
    <property type="protein sequence ID" value="CAF3305583.1"/>
    <property type="molecule type" value="Genomic_DNA"/>
</dbReference>
<dbReference type="GO" id="GO:0005509">
    <property type="term" value="F:calcium ion binding"/>
    <property type="evidence" value="ECO:0007669"/>
    <property type="project" value="InterPro"/>
</dbReference>
<name>A0A820JWS3_9BILA</name>
<accession>A0A820JWS3</accession>
<dbReference type="EMBL" id="CAJNXB010000012">
    <property type="protein sequence ID" value="CAF2981074.1"/>
    <property type="molecule type" value="Genomic_DNA"/>
</dbReference>
<sequence>MATNDVLFNEADVNGDGFLSENEFRSFLSRNSGANIDVGNLSVGSDFNNSRTGSPPYGSSAYRSTMYETGTSSNSVNGDINYAGGDFVGTNYGSSAYQSSIGGEATNLNLTNVGTISGGDAALFGASSASQSSSVVHQYETDAQGNFKDSNPQVIRRPAQNGPINYSQNIKVRFFQPPAPPPPGPLIIKEVRPPQPPAPAPLRIRQQAPPLPQQPPMILRERPPLKPASVASQTVVRNLPPIPLPPRSVVIERIPPAPPKPRDIIIERWLPYGPMAQRKTIVQRAEAAKAYQKPRNIILQYESPQVRVIRQFQRFGVTLENPEEYIRRYGATLFDTPSLLQQVRAAGVVEDISVPAVANASAVSTSGFSSSSSAGGQILDTTTLNGLELGGVTGGGGSGGGSSASFYETSYSGGGNVSGTDRGLVGINNLFKAVDTNNDGVLSPLEFHNAGF</sequence>
<dbReference type="EMBL" id="CAJNYD010000008">
    <property type="protein sequence ID" value="CAF3168582.1"/>
    <property type="molecule type" value="Genomic_DNA"/>
</dbReference>